<keyword evidence="4 6" id="KW-1133">Transmembrane helix</keyword>
<reference evidence="7 8" key="1">
    <citation type="submission" date="2020-08" db="EMBL/GenBank/DDBJ databases">
        <title>Oceanospirillum sp. nov. isolated from marine sediment.</title>
        <authorList>
            <person name="Ji X."/>
        </authorList>
    </citation>
    <scope>NUCLEOTIDE SEQUENCE [LARGE SCALE GENOMIC DNA]</scope>
    <source>
        <strain evidence="7 8">D5</strain>
    </source>
</reference>
<dbReference type="Pfam" id="PF01943">
    <property type="entry name" value="Polysacc_synt"/>
    <property type="match status" value="1"/>
</dbReference>
<feature type="transmembrane region" description="Helical" evidence="6">
    <location>
        <begin position="269"/>
        <end position="292"/>
    </location>
</feature>
<accession>A0A839IWF2</accession>
<dbReference type="InterPro" id="IPR002797">
    <property type="entry name" value="Polysacc_synth"/>
</dbReference>
<feature type="transmembrane region" description="Helical" evidence="6">
    <location>
        <begin position="142"/>
        <end position="164"/>
    </location>
</feature>
<feature type="transmembrane region" description="Helical" evidence="6">
    <location>
        <begin position="380"/>
        <end position="399"/>
    </location>
</feature>
<feature type="transmembrane region" description="Helical" evidence="6">
    <location>
        <begin position="171"/>
        <end position="190"/>
    </location>
</feature>
<feature type="transmembrane region" description="Helical" evidence="6">
    <location>
        <begin position="31"/>
        <end position="51"/>
    </location>
</feature>
<sequence length="495" mass="54654">MRYSRNELLSVSIRTPSLLFSRLSSAVKQQLCYAVGIIGMKLIGFMLLPWITTVLGVTEYARLESLMALINGAIVITGFGLVNNLYRLTGQANDSKGEQAKAADVFGSAIFITLFTVVLLIALMPVLLPWLNQFWAISSTEYSLIVVLISAESTLAVPLAWLRIKEQAGQFLVITLGRTLLYAMLTISFLQLDMGLTGLLLASVIAVSYQIVHLFWLQFRDTGFNIRYPAIKQQIRYGLPFIISGLAMYATQGLDIILLSQYIPAVELAAYALAIKFFLIAALLSQPFQLWWYSRRIPILNSENGTQKAADGAVAGAILAAALGLIVAVTAPVLTLMLFASEFAISLQYLPWLIIAGILKQWGALLNLGCFTTERSEIQMGIELATGTLCLIAFPLVIPEYGVQGALYCLTVSQLLRFIAYYLISQKMTALPYRHTSLLLPSMICIMLILLPIIFPTLYYNTYLLVLYISISTAIAAGIIWKYILNNAQGLLQKI</sequence>
<evidence type="ECO:0000256" key="2">
    <source>
        <dbReference type="ARBA" id="ARBA00022475"/>
    </source>
</evidence>
<evidence type="ECO:0000256" key="1">
    <source>
        <dbReference type="ARBA" id="ARBA00004651"/>
    </source>
</evidence>
<feature type="transmembrane region" description="Helical" evidence="6">
    <location>
        <begin position="313"/>
        <end position="337"/>
    </location>
</feature>
<feature type="transmembrane region" description="Helical" evidence="6">
    <location>
        <begin position="349"/>
        <end position="368"/>
    </location>
</feature>
<comment type="subcellular location">
    <subcellularLocation>
        <location evidence="1">Cell membrane</location>
        <topology evidence="1">Multi-pass membrane protein</topology>
    </subcellularLocation>
</comment>
<evidence type="ECO:0000256" key="4">
    <source>
        <dbReference type="ARBA" id="ARBA00022989"/>
    </source>
</evidence>
<dbReference type="EMBL" id="JACJFM010000043">
    <property type="protein sequence ID" value="MBB1489092.1"/>
    <property type="molecule type" value="Genomic_DNA"/>
</dbReference>
<feature type="transmembrane region" description="Helical" evidence="6">
    <location>
        <begin position="465"/>
        <end position="485"/>
    </location>
</feature>
<dbReference type="RefSeq" id="WP_182810863.1">
    <property type="nucleotide sequence ID" value="NZ_JACJFM010000043.1"/>
</dbReference>
<feature type="transmembrane region" description="Helical" evidence="6">
    <location>
        <begin position="106"/>
        <end position="130"/>
    </location>
</feature>
<evidence type="ECO:0000256" key="6">
    <source>
        <dbReference type="SAM" id="Phobius"/>
    </source>
</evidence>
<gene>
    <name evidence="7" type="ORF">H4O21_21005</name>
</gene>
<evidence type="ECO:0000313" key="8">
    <source>
        <dbReference type="Proteomes" id="UP000565262"/>
    </source>
</evidence>
<feature type="transmembrane region" description="Helical" evidence="6">
    <location>
        <begin position="436"/>
        <end position="459"/>
    </location>
</feature>
<dbReference type="AlphaFoldDB" id="A0A839IWF2"/>
<name>A0A839IWF2_9GAMM</name>
<comment type="caution">
    <text evidence="7">The sequence shown here is derived from an EMBL/GenBank/DDBJ whole genome shotgun (WGS) entry which is preliminary data.</text>
</comment>
<keyword evidence="2" id="KW-1003">Cell membrane</keyword>
<feature type="transmembrane region" description="Helical" evidence="6">
    <location>
        <begin position="237"/>
        <end position="263"/>
    </location>
</feature>
<organism evidence="7 8">
    <name type="scientific">Oceanospirillum sediminis</name>
    <dbReference type="NCBI Taxonomy" id="2760088"/>
    <lineage>
        <taxon>Bacteria</taxon>
        <taxon>Pseudomonadati</taxon>
        <taxon>Pseudomonadota</taxon>
        <taxon>Gammaproteobacteria</taxon>
        <taxon>Oceanospirillales</taxon>
        <taxon>Oceanospirillaceae</taxon>
        <taxon>Oceanospirillum</taxon>
    </lineage>
</organism>
<feature type="transmembrane region" description="Helical" evidence="6">
    <location>
        <begin position="66"/>
        <end position="86"/>
    </location>
</feature>
<evidence type="ECO:0000256" key="3">
    <source>
        <dbReference type="ARBA" id="ARBA00022692"/>
    </source>
</evidence>
<evidence type="ECO:0000313" key="7">
    <source>
        <dbReference type="EMBL" id="MBB1489092.1"/>
    </source>
</evidence>
<feature type="transmembrane region" description="Helical" evidence="6">
    <location>
        <begin position="196"/>
        <end position="216"/>
    </location>
</feature>
<dbReference type="PANTHER" id="PTHR30250">
    <property type="entry name" value="PST FAMILY PREDICTED COLANIC ACID TRANSPORTER"/>
    <property type="match status" value="1"/>
</dbReference>
<dbReference type="GO" id="GO:0005886">
    <property type="term" value="C:plasma membrane"/>
    <property type="evidence" value="ECO:0007669"/>
    <property type="project" value="UniProtKB-SubCell"/>
</dbReference>
<proteinExistence type="predicted"/>
<dbReference type="Proteomes" id="UP000565262">
    <property type="component" value="Unassembled WGS sequence"/>
</dbReference>
<evidence type="ECO:0000256" key="5">
    <source>
        <dbReference type="ARBA" id="ARBA00023136"/>
    </source>
</evidence>
<keyword evidence="8" id="KW-1185">Reference proteome</keyword>
<dbReference type="PANTHER" id="PTHR30250:SF11">
    <property type="entry name" value="O-ANTIGEN TRANSPORTER-RELATED"/>
    <property type="match status" value="1"/>
</dbReference>
<feature type="transmembrane region" description="Helical" evidence="6">
    <location>
        <begin position="405"/>
        <end position="424"/>
    </location>
</feature>
<protein>
    <submittedName>
        <fullName evidence="7">Oligosaccharide flippase family protein</fullName>
    </submittedName>
</protein>
<keyword evidence="5 6" id="KW-0472">Membrane</keyword>
<dbReference type="InterPro" id="IPR050833">
    <property type="entry name" value="Poly_Biosynth_Transport"/>
</dbReference>
<keyword evidence="3 6" id="KW-0812">Transmembrane</keyword>